<dbReference type="PANTHER" id="PTHR12835:SF5">
    <property type="entry name" value="BIOTIN--PROTEIN LIGASE"/>
    <property type="match status" value="1"/>
</dbReference>
<dbReference type="InterPro" id="IPR008988">
    <property type="entry name" value="Transcriptional_repressor_C"/>
</dbReference>
<accession>A0A518CAQ0</accession>
<evidence type="ECO:0000313" key="10">
    <source>
        <dbReference type="Proteomes" id="UP000318626"/>
    </source>
</evidence>
<comment type="catalytic activity">
    <reaction evidence="6">
        <text>biotin + L-lysyl-[protein] + ATP = N(6)-biotinyl-L-lysyl-[protein] + AMP + diphosphate + H(+)</text>
        <dbReference type="Rhea" id="RHEA:11756"/>
        <dbReference type="Rhea" id="RHEA-COMP:9752"/>
        <dbReference type="Rhea" id="RHEA-COMP:10505"/>
        <dbReference type="ChEBI" id="CHEBI:15378"/>
        <dbReference type="ChEBI" id="CHEBI:29969"/>
        <dbReference type="ChEBI" id="CHEBI:30616"/>
        <dbReference type="ChEBI" id="CHEBI:33019"/>
        <dbReference type="ChEBI" id="CHEBI:57586"/>
        <dbReference type="ChEBI" id="CHEBI:83144"/>
        <dbReference type="ChEBI" id="CHEBI:456215"/>
        <dbReference type="EC" id="6.3.4.15"/>
    </reaction>
</comment>
<evidence type="ECO:0000313" key="9">
    <source>
        <dbReference type="EMBL" id="QDU76308.1"/>
    </source>
</evidence>
<dbReference type="GO" id="GO:0005737">
    <property type="term" value="C:cytoplasm"/>
    <property type="evidence" value="ECO:0007669"/>
    <property type="project" value="TreeGrafter"/>
</dbReference>
<dbReference type="Gene3D" id="2.30.30.100">
    <property type="match status" value="1"/>
</dbReference>
<dbReference type="GO" id="GO:0004077">
    <property type="term" value="F:biotin--[biotin carboxyl-carrier protein] ligase activity"/>
    <property type="evidence" value="ECO:0007669"/>
    <property type="project" value="UniProtKB-EC"/>
</dbReference>
<gene>
    <name evidence="9" type="primary">birA</name>
    <name evidence="9" type="ORF">Pan97_33550</name>
</gene>
<evidence type="ECO:0000259" key="8">
    <source>
        <dbReference type="PROSITE" id="PS51733"/>
    </source>
</evidence>
<reference evidence="10" key="1">
    <citation type="submission" date="2019-02" db="EMBL/GenBank/DDBJ databases">
        <title>Deep-cultivation of Planctomycetes and their phenomic and genomic characterization uncovers novel biology.</title>
        <authorList>
            <person name="Wiegand S."/>
            <person name="Jogler M."/>
            <person name="Boedeker C."/>
            <person name="Pinto D."/>
            <person name="Vollmers J."/>
            <person name="Rivas-Marin E."/>
            <person name="Kohn T."/>
            <person name="Peeters S.H."/>
            <person name="Heuer A."/>
            <person name="Rast P."/>
            <person name="Oberbeckmann S."/>
            <person name="Bunk B."/>
            <person name="Jeske O."/>
            <person name="Meyerdierks A."/>
            <person name="Storesund J.E."/>
            <person name="Kallscheuer N."/>
            <person name="Luecker S."/>
            <person name="Lage O.M."/>
            <person name="Pohl T."/>
            <person name="Merkel B.J."/>
            <person name="Hornburger P."/>
            <person name="Mueller R.-W."/>
            <person name="Bruemmer F."/>
            <person name="Labrenz M."/>
            <person name="Spormann A.M."/>
            <person name="Op den Camp H."/>
            <person name="Overmann J."/>
            <person name="Amann R."/>
            <person name="Jetten M.S.M."/>
            <person name="Mascher T."/>
            <person name="Medema M.H."/>
            <person name="Devos D.P."/>
            <person name="Kaster A.-K."/>
            <person name="Ovreas L."/>
            <person name="Rohde M."/>
            <person name="Galperin M.Y."/>
            <person name="Jogler C."/>
        </authorList>
    </citation>
    <scope>NUCLEOTIDE SEQUENCE [LARGE SCALE GENOMIC DNA]</scope>
    <source>
        <strain evidence="10">Pan97</strain>
    </source>
</reference>
<protein>
    <recommendedName>
        <fullName evidence="5">biotin--[biotin carboxyl-carrier protein] ligase</fullName>
        <ecNumber evidence="5">6.3.4.15</ecNumber>
    </recommendedName>
</protein>
<dbReference type="InterPro" id="IPR004143">
    <property type="entry name" value="BPL_LPL_catalytic"/>
</dbReference>
<dbReference type="PANTHER" id="PTHR12835">
    <property type="entry name" value="BIOTIN PROTEIN LIGASE"/>
    <property type="match status" value="1"/>
</dbReference>
<dbReference type="Gene3D" id="3.30.930.10">
    <property type="entry name" value="Bira Bifunctional Protein, Domain 2"/>
    <property type="match status" value="1"/>
</dbReference>
<dbReference type="GO" id="GO:0005524">
    <property type="term" value="F:ATP binding"/>
    <property type="evidence" value="ECO:0007669"/>
    <property type="project" value="UniProtKB-KW"/>
</dbReference>
<dbReference type="Proteomes" id="UP000318626">
    <property type="component" value="Chromosome"/>
</dbReference>
<dbReference type="Pfam" id="PF02237">
    <property type="entry name" value="BPL_C"/>
    <property type="match status" value="1"/>
</dbReference>
<dbReference type="InterPro" id="IPR003142">
    <property type="entry name" value="BPL_C"/>
</dbReference>
<dbReference type="OrthoDB" id="9807064at2"/>
<name>A0A518CAQ0_9BACT</name>
<evidence type="ECO:0000256" key="6">
    <source>
        <dbReference type="ARBA" id="ARBA00047846"/>
    </source>
</evidence>
<keyword evidence="2" id="KW-0547">Nucleotide-binding</keyword>
<evidence type="ECO:0000256" key="2">
    <source>
        <dbReference type="ARBA" id="ARBA00022741"/>
    </source>
</evidence>
<feature type="region of interest" description="Disordered" evidence="7">
    <location>
        <begin position="1"/>
        <end position="26"/>
    </location>
</feature>
<dbReference type="AlphaFoldDB" id="A0A518CAQ0"/>
<dbReference type="EMBL" id="CP036289">
    <property type="protein sequence ID" value="QDU76308.1"/>
    <property type="molecule type" value="Genomic_DNA"/>
</dbReference>
<evidence type="ECO:0000256" key="7">
    <source>
        <dbReference type="SAM" id="MobiDB-lite"/>
    </source>
</evidence>
<dbReference type="NCBIfam" id="TIGR00121">
    <property type="entry name" value="birA_ligase"/>
    <property type="match status" value="1"/>
</dbReference>
<keyword evidence="10" id="KW-1185">Reference proteome</keyword>
<evidence type="ECO:0000256" key="3">
    <source>
        <dbReference type="ARBA" id="ARBA00022840"/>
    </source>
</evidence>
<dbReference type="InterPro" id="IPR045864">
    <property type="entry name" value="aa-tRNA-synth_II/BPL/LPL"/>
</dbReference>
<sequence length="295" mass="32272">MADHAPNGLKLNTVAHSSPLPAKERGQDIRRSFMSDWFPEPAKREIERQAAFSLVDVFDELPSTSDHALANLAAYSQRLPALVVARRQTKGRGRGSRSWFAGDGALTFTAMLGTQDTPIEPCNWPRCSLIAGVAMCQTLETLSQSEAFQLKWPNDVFLAGRKVCGILVEKRDAAEPVLCVGIGVNVNNSLEDAPADVQQRAIALTDVTGVQHFLPEILLDFLTRFQTLCMQNVDSLAGLLPYWQTHCLLTGRAIETRQADQTISGECRGIDATGALLVETPAGSWQIVSGEIVRW</sequence>
<feature type="domain" description="BPL/LPL catalytic" evidence="8">
    <location>
        <begin position="56"/>
        <end position="233"/>
    </location>
</feature>
<keyword evidence="1 9" id="KW-0436">Ligase</keyword>
<dbReference type="SUPFAM" id="SSF50037">
    <property type="entry name" value="C-terminal domain of transcriptional repressors"/>
    <property type="match status" value="1"/>
</dbReference>
<keyword evidence="4" id="KW-0092">Biotin</keyword>
<dbReference type="KEGG" id="bvo:Pan97_33550"/>
<keyword evidence="3" id="KW-0067">ATP-binding</keyword>
<dbReference type="EC" id="6.3.4.15" evidence="5"/>
<evidence type="ECO:0000256" key="5">
    <source>
        <dbReference type="ARBA" id="ARBA00024227"/>
    </source>
</evidence>
<proteinExistence type="predicted"/>
<dbReference type="PROSITE" id="PS51733">
    <property type="entry name" value="BPL_LPL_CATALYTIC"/>
    <property type="match status" value="1"/>
</dbReference>
<dbReference type="SUPFAM" id="SSF55681">
    <property type="entry name" value="Class II aaRS and biotin synthetases"/>
    <property type="match status" value="1"/>
</dbReference>
<dbReference type="CDD" id="cd16442">
    <property type="entry name" value="BPL"/>
    <property type="match status" value="1"/>
</dbReference>
<evidence type="ECO:0000256" key="1">
    <source>
        <dbReference type="ARBA" id="ARBA00022598"/>
    </source>
</evidence>
<organism evidence="9 10">
    <name type="scientific">Bremerella volcania</name>
    <dbReference type="NCBI Taxonomy" id="2527984"/>
    <lineage>
        <taxon>Bacteria</taxon>
        <taxon>Pseudomonadati</taxon>
        <taxon>Planctomycetota</taxon>
        <taxon>Planctomycetia</taxon>
        <taxon>Pirellulales</taxon>
        <taxon>Pirellulaceae</taxon>
        <taxon>Bremerella</taxon>
    </lineage>
</organism>
<dbReference type="InterPro" id="IPR004408">
    <property type="entry name" value="Biotin_CoA_COase_ligase"/>
</dbReference>
<dbReference type="Pfam" id="PF03099">
    <property type="entry name" value="BPL_LplA_LipB"/>
    <property type="match status" value="1"/>
</dbReference>
<evidence type="ECO:0000256" key="4">
    <source>
        <dbReference type="ARBA" id="ARBA00023267"/>
    </source>
</evidence>